<accession>A0AAV2ZZ98</accession>
<comment type="caution">
    <text evidence="1">The sequence shown here is derived from an EMBL/GenBank/DDBJ whole genome shotgun (WGS) entry which is preliminary data.</text>
</comment>
<dbReference type="EMBL" id="DYDO01000007">
    <property type="protein sequence ID" value="DBA20665.1"/>
    <property type="molecule type" value="Genomic_DNA"/>
</dbReference>
<reference evidence="1" key="1">
    <citation type="thesis" date="2020" institute="ProQuest LLC" country="789 East Eisenhower Parkway, Ann Arbor, MI, USA">
        <title>Comparative Genomics and Chromosome Evolution.</title>
        <authorList>
            <person name="Mudd A.B."/>
        </authorList>
    </citation>
    <scope>NUCLEOTIDE SEQUENCE</scope>
    <source>
        <strain evidence="1">1538</strain>
        <tissue evidence="1">Blood</tissue>
    </source>
</reference>
<name>A0AAV2ZZ98_PYXAD</name>
<dbReference type="AlphaFoldDB" id="A0AAV2ZZ98"/>
<evidence type="ECO:0000313" key="1">
    <source>
        <dbReference type="EMBL" id="DBA20665.1"/>
    </source>
</evidence>
<keyword evidence="2" id="KW-1185">Reference proteome</keyword>
<gene>
    <name evidence="1" type="ORF">GDO54_017424</name>
</gene>
<proteinExistence type="predicted"/>
<organism evidence="1 2">
    <name type="scientific">Pyxicephalus adspersus</name>
    <name type="common">African bullfrog</name>
    <dbReference type="NCBI Taxonomy" id="30357"/>
    <lineage>
        <taxon>Eukaryota</taxon>
        <taxon>Metazoa</taxon>
        <taxon>Chordata</taxon>
        <taxon>Craniata</taxon>
        <taxon>Vertebrata</taxon>
        <taxon>Euteleostomi</taxon>
        <taxon>Amphibia</taxon>
        <taxon>Batrachia</taxon>
        <taxon>Anura</taxon>
        <taxon>Neobatrachia</taxon>
        <taxon>Ranoidea</taxon>
        <taxon>Pyxicephalidae</taxon>
        <taxon>Pyxicephalinae</taxon>
        <taxon>Pyxicephalus</taxon>
    </lineage>
</organism>
<protein>
    <submittedName>
        <fullName evidence="1">Uncharacterized protein</fullName>
    </submittedName>
</protein>
<dbReference type="Proteomes" id="UP001181693">
    <property type="component" value="Unassembled WGS sequence"/>
</dbReference>
<evidence type="ECO:0000313" key="2">
    <source>
        <dbReference type="Proteomes" id="UP001181693"/>
    </source>
</evidence>
<sequence>MHCCGKQFHYYLLKFSQSCSNPIVHLKDTILLLAKDSSSTFAPFLLNQPLNPRCCILEGGMRLDCFPLSLGGIHLADIFILTTT</sequence>